<dbReference type="STRING" id="1793963.AXI58_12845"/>
<dbReference type="RefSeq" id="WP_061521174.1">
    <property type="nucleotide sequence ID" value="NZ_JARLZY010000005.1"/>
</dbReference>
<dbReference type="AlphaFoldDB" id="A0A150F9P9"/>
<feature type="chain" id="PRO_5007561439" evidence="1">
    <location>
        <begin position="28"/>
        <end position="134"/>
    </location>
</feature>
<evidence type="ECO:0000313" key="3">
    <source>
        <dbReference type="Proteomes" id="UP000075430"/>
    </source>
</evidence>
<proteinExistence type="predicted"/>
<accession>A0A150F9P9</accession>
<feature type="signal peptide" evidence="1">
    <location>
        <begin position="1"/>
        <end position="27"/>
    </location>
</feature>
<sequence>MKKLFKSIIISAALLMGTAAVAPSASATWSGHQTSKKVRVYTDETTYSSRATSVDWKAEKSTAGRVYYSAMLIRSDNYSNSSAQRGNFITTTPLKKFSLSGVKPGTYRVIVNIYSDSNERNYIGSASSAKLYIK</sequence>
<dbReference type="Proteomes" id="UP000075430">
    <property type="component" value="Unassembled WGS sequence"/>
</dbReference>
<name>A0A150F9P9_9BACI</name>
<evidence type="ECO:0000313" key="2">
    <source>
        <dbReference type="EMBL" id="KXZ21821.1"/>
    </source>
</evidence>
<protein>
    <submittedName>
        <fullName evidence="2">Uncharacterized protein</fullName>
    </submittedName>
</protein>
<comment type="caution">
    <text evidence="2">The sequence shown here is derived from an EMBL/GenBank/DDBJ whole genome shotgun (WGS) entry which is preliminary data.</text>
</comment>
<evidence type="ECO:0000256" key="1">
    <source>
        <dbReference type="SAM" id="SignalP"/>
    </source>
</evidence>
<reference evidence="3" key="1">
    <citation type="submission" date="2016-02" db="EMBL/GenBank/DDBJ databases">
        <authorList>
            <person name="Dunlap C."/>
        </authorList>
    </citation>
    <scope>NUCLEOTIDE SEQUENCE [LARGE SCALE GENOMIC DNA]</scope>
    <source>
        <strain evidence="3">NRRL B-41092</strain>
    </source>
</reference>
<dbReference type="EMBL" id="LSBA01000006">
    <property type="protein sequence ID" value="KXZ21821.1"/>
    <property type="molecule type" value="Genomic_DNA"/>
</dbReference>
<organism evidence="2 3">
    <name type="scientific">Bacillus nakamurai</name>
    <dbReference type="NCBI Taxonomy" id="1793963"/>
    <lineage>
        <taxon>Bacteria</taxon>
        <taxon>Bacillati</taxon>
        <taxon>Bacillota</taxon>
        <taxon>Bacilli</taxon>
        <taxon>Bacillales</taxon>
        <taxon>Bacillaceae</taxon>
        <taxon>Bacillus</taxon>
    </lineage>
</organism>
<gene>
    <name evidence="2" type="ORF">AXI58_12845</name>
</gene>
<keyword evidence="3" id="KW-1185">Reference proteome</keyword>
<keyword evidence="1" id="KW-0732">Signal</keyword>
<dbReference type="OrthoDB" id="2948443at2"/>